<keyword evidence="2" id="KW-1185">Reference proteome</keyword>
<gene>
    <name evidence="1" type="ORF">RFULGI_LOCUS6198</name>
</gene>
<evidence type="ECO:0000313" key="1">
    <source>
        <dbReference type="EMBL" id="CAG8590155.1"/>
    </source>
</evidence>
<dbReference type="Proteomes" id="UP000789396">
    <property type="component" value="Unassembled WGS sequence"/>
</dbReference>
<dbReference type="AlphaFoldDB" id="A0A9N9C467"/>
<reference evidence="1" key="1">
    <citation type="submission" date="2021-06" db="EMBL/GenBank/DDBJ databases">
        <authorList>
            <person name="Kallberg Y."/>
            <person name="Tangrot J."/>
            <person name="Rosling A."/>
        </authorList>
    </citation>
    <scope>NUCLEOTIDE SEQUENCE</scope>
    <source>
        <strain evidence="1">IN212</strain>
    </source>
</reference>
<protein>
    <submittedName>
        <fullName evidence="1">20143_t:CDS:1</fullName>
    </submittedName>
</protein>
<accession>A0A9N9C467</accession>
<dbReference type="OrthoDB" id="2463504at2759"/>
<evidence type="ECO:0000313" key="2">
    <source>
        <dbReference type="Proteomes" id="UP000789396"/>
    </source>
</evidence>
<feature type="non-terminal residue" evidence="1">
    <location>
        <position position="1"/>
    </location>
</feature>
<comment type="caution">
    <text evidence="1">The sequence shown here is derived from an EMBL/GenBank/DDBJ whole genome shotgun (WGS) entry which is preliminary data.</text>
</comment>
<proteinExistence type="predicted"/>
<name>A0A9N9C467_9GLOM</name>
<sequence length="41" mass="4974">REEQYVDDIYNMQEKAIEPEEVEDIVYQESMDVEESGQYDK</sequence>
<dbReference type="EMBL" id="CAJVPZ010007754">
    <property type="protein sequence ID" value="CAG8590155.1"/>
    <property type="molecule type" value="Genomic_DNA"/>
</dbReference>
<organism evidence="1 2">
    <name type="scientific">Racocetra fulgida</name>
    <dbReference type="NCBI Taxonomy" id="60492"/>
    <lineage>
        <taxon>Eukaryota</taxon>
        <taxon>Fungi</taxon>
        <taxon>Fungi incertae sedis</taxon>
        <taxon>Mucoromycota</taxon>
        <taxon>Glomeromycotina</taxon>
        <taxon>Glomeromycetes</taxon>
        <taxon>Diversisporales</taxon>
        <taxon>Gigasporaceae</taxon>
        <taxon>Racocetra</taxon>
    </lineage>
</organism>